<evidence type="ECO:0000313" key="1">
    <source>
        <dbReference type="EMBL" id="JAH39120.1"/>
    </source>
</evidence>
<name>A0A0E9SEK1_ANGAN</name>
<reference evidence="1" key="2">
    <citation type="journal article" date="2015" name="Fish Shellfish Immunol.">
        <title>Early steps in the European eel (Anguilla anguilla)-Vibrio vulnificus interaction in the gills: Role of the RtxA13 toxin.</title>
        <authorList>
            <person name="Callol A."/>
            <person name="Pajuelo D."/>
            <person name="Ebbesson L."/>
            <person name="Teles M."/>
            <person name="MacKenzie S."/>
            <person name="Amaro C."/>
        </authorList>
    </citation>
    <scope>NUCLEOTIDE SEQUENCE</scope>
</reference>
<organism evidence="1">
    <name type="scientific">Anguilla anguilla</name>
    <name type="common">European freshwater eel</name>
    <name type="synonym">Muraena anguilla</name>
    <dbReference type="NCBI Taxonomy" id="7936"/>
    <lineage>
        <taxon>Eukaryota</taxon>
        <taxon>Metazoa</taxon>
        <taxon>Chordata</taxon>
        <taxon>Craniata</taxon>
        <taxon>Vertebrata</taxon>
        <taxon>Euteleostomi</taxon>
        <taxon>Actinopterygii</taxon>
        <taxon>Neopterygii</taxon>
        <taxon>Teleostei</taxon>
        <taxon>Anguilliformes</taxon>
        <taxon>Anguillidae</taxon>
        <taxon>Anguilla</taxon>
    </lineage>
</organism>
<reference evidence="1" key="1">
    <citation type="submission" date="2014-11" db="EMBL/GenBank/DDBJ databases">
        <authorList>
            <person name="Amaro Gonzalez C."/>
        </authorList>
    </citation>
    <scope>NUCLEOTIDE SEQUENCE</scope>
</reference>
<sequence length="15" mass="1824">MFMAHNVNVRTQGRY</sequence>
<accession>A0A0E9SEK1</accession>
<proteinExistence type="predicted"/>
<dbReference type="EMBL" id="GBXM01069457">
    <property type="protein sequence ID" value="JAH39120.1"/>
    <property type="molecule type" value="Transcribed_RNA"/>
</dbReference>
<protein>
    <submittedName>
        <fullName evidence="1">Uncharacterized protein</fullName>
    </submittedName>
</protein>